<keyword evidence="4" id="KW-1185">Reference proteome</keyword>
<dbReference type="EMBL" id="VMNW02000029">
    <property type="protein sequence ID" value="KAA9159454.1"/>
    <property type="molecule type" value="Genomic_DNA"/>
</dbReference>
<dbReference type="SUPFAM" id="SSF53067">
    <property type="entry name" value="Actin-like ATPase domain"/>
    <property type="match status" value="1"/>
</dbReference>
<evidence type="ECO:0000259" key="2">
    <source>
        <dbReference type="Pfam" id="PF02371"/>
    </source>
</evidence>
<feature type="domain" description="Transposase IS116/IS110/IS902 C-terminal" evidence="2">
    <location>
        <begin position="267"/>
        <end position="350"/>
    </location>
</feature>
<proteinExistence type="predicted"/>
<dbReference type="Pfam" id="PF01548">
    <property type="entry name" value="DEDD_Tnp_IS110"/>
    <property type="match status" value="1"/>
</dbReference>
<reference evidence="3" key="1">
    <citation type="submission" date="2019-09" db="EMBL/GenBank/DDBJ databases">
        <authorList>
            <person name="Teo W.F.A."/>
            <person name="Duangmal K."/>
        </authorList>
    </citation>
    <scope>NUCLEOTIDE SEQUENCE [LARGE SCALE GENOMIC DNA]</scope>
    <source>
        <strain evidence="3">K81G1</strain>
    </source>
</reference>
<evidence type="ECO:0000259" key="1">
    <source>
        <dbReference type="Pfam" id="PF01548"/>
    </source>
</evidence>
<dbReference type="PANTHER" id="PTHR33055">
    <property type="entry name" value="TRANSPOSASE FOR INSERTION SEQUENCE ELEMENT IS1111A"/>
    <property type="match status" value="1"/>
</dbReference>
<protein>
    <submittedName>
        <fullName evidence="3">IS110 family transposase</fullName>
    </submittedName>
</protein>
<dbReference type="NCBIfam" id="NF033542">
    <property type="entry name" value="transpos_IS110"/>
    <property type="match status" value="1"/>
</dbReference>
<comment type="caution">
    <text evidence="3">The sequence shown here is derived from an EMBL/GenBank/DDBJ whole genome shotgun (WGS) entry which is preliminary data.</text>
</comment>
<accession>A0A5N0V3Q1</accession>
<dbReference type="GO" id="GO:0006313">
    <property type="term" value="P:DNA transposition"/>
    <property type="evidence" value="ECO:0007669"/>
    <property type="project" value="InterPro"/>
</dbReference>
<dbReference type="InterPro" id="IPR047650">
    <property type="entry name" value="Transpos_IS110"/>
</dbReference>
<dbReference type="InterPro" id="IPR043129">
    <property type="entry name" value="ATPase_NBD"/>
</dbReference>
<dbReference type="InterPro" id="IPR002525">
    <property type="entry name" value="Transp_IS110-like_N"/>
</dbReference>
<gene>
    <name evidence="3" type="ORF">FPZ12_020350</name>
</gene>
<dbReference type="AlphaFoldDB" id="A0A5N0V3Q1"/>
<dbReference type="Pfam" id="PF02371">
    <property type="entry name" value="Transposase_20"/>
    <property type="match status" value="1"/>
</dbReference>
<dbReference type="GO" id="GO:0003677">
    <property type="term" value="F:DNA binding"/>
    <property type="evidence" value="ECO:0007669"/>
    <property type="project" value="InterPro"/>
</dbReference>
<organism evidence="3 4">
    <name type="scientific">Amycolatopsis acidicola</name>
    <dbReference type="NCBI Taxonomy" id="2596893"/>
    <lineage>
        <taxon>Bacteria</taxon>
        <taxon>Bacillati</taxon>
        <taxon>Actinomycetota</taxon>
        <taxon>Actinomycetes</taxon>
        <taxon>Pseudonocardiales</taxon>
        <taxon>Pseudonocardiaceae</taxon>
        <taxon>Amycolatopsis</taxon>
    </lineage>
</organism>
<dbReference type="GO" id="GO:0004803">
    <property type="term" value="F:transposase activity"/>
    <property type="evidence" value="ECO:0007669"/>
    <property type="project" value="InterPro"/>
</dbReference>
<evidence type="ECO:0000313" key="4">
    <source>
        <dbReference type="Proteomes" id="UP000319769"/>
    </source>
</evidence>
<dbReference type="PANTHER" id="PTHR33055:SF3">
    <property type="entry name" value="PUTATIVE TRANSPOSASE FOR IS117-RELATED"/>
    <property type="match status" value="1"/>
</dbReference>
<dbReference type="OrthoDB" id="3188901at2"/>
<dbReference type="InterPro" id="IPR003346">
    <property type="entry name" value="Transposase_20"/>
</dbReference>
<name>A0A5N0V3Q1_9PSEU</name>
<evidence type="ECO:0000313" key="3">
    <source>
        <dbReference type="EMBL" id="KAA9159454.1"/>
    </source>
</evidence>
<feature type="domain" description="Transposase IS110-like N-terminal" evidence="1">
    <location>
        <begin position="6"/>
        <end position="160"/>
    </location>
</feature>
<dbReference type="RefSeq" id="WP_144747350.1">
    <property type="nucleotide sequence ID" value="NZ_VMNW02000029.1"/>
</dbReference>
<sequence length="397" mass="43067">MSKAWIGIDGGKTHHWAVAVDETGSTVLSRKVPNDQATIEQLIADTTRLAEELTWAIDLTDSSTAIALALLHRAGARVVYVPGRMVNRAADSYRGEAKTDARDALVIADQARMRRDCTTLVPPAELVAELATLVTHRGDAVGDRARLITRLRVHLTGIFPGLDRALDLRKRTSLVLLARWQTASDVRAAGVKVISAHLIGHGARAADAIADRVMAAAKAQTIAVRGQATTARIVAEIARQILALDKWIKQVDHELAEKVAAHPAGTVITSMPGMGVTLTAEFLVATGDLANFSGPNHLAAYAGLAPIPRDSGRISGNLHRPIRYNRMLRRVFYISAMVAANVPGPSREYYLRKRAEGKRAVQAQIALARRRVNVLWAMVRDQQPYNPTSRTNIPDAA</sequence>
<dbReference type="Proteomes" id="UP000319769">
    <property type="component" value="Unassembled WGS sequence"/>
</dbReference>